<dbReference type="Pfam" id="PF05721">
    <property type="entry name" value="PhyH"/>
    <property type="match status" value="1"/>
</dbReference>
<evidence type="ECO:0000313" key="2">
    <source>
        <dbReference type="Proteomes" id="UP000622707"/>
    </source>
</evidence>
<name>A0ABS1JUL7_9BURK</name>
<dbReference type="SUPFAM" id="SSF51197">
    <property type="entry name" value="Clavaminate synthase-like"/>
    <property type="match status" value="1"/>
</dbReference>
<organism evidence="1 2">
    <name type="scientific">Ramlibacter alkalitolerans</name>
    <dbReference type="NCBI Taxonomy" id="2039631"/>
    <lineage>
        <taxon>Bacteria</taxon>
        <taxon>Pseudomonadati</taxon>
        <taxon>Pseudomonadota</taxon>
        <taxon>Betaproteobacteria</taxon>
        <taxon>Burkholderiales</taxon>
        <taxon>Comamonadaceae</taxon>
        <taxon>Ramlibacter</taxon>
    </lineage>
</organism>
<dbReference type="GO" id="GO:0051213">
    <property type="term" value="F:dioxygenase activity"/>
    <property type="evidence" value="ECO:0007669"/>
    <property type="project" value="UniProtKB-KW"/>
</dbReference>
<reference evidence="1 2" key="1">
    <citation type="journal article" date="2017" name="Int. J. Syst. Evol. Microbiol.">
        <title>Ramlibacter alkalitolerans sp. nov., alkali-tolerant bacterium isolated from soil of ginseng.</title>
        <authorList>
            <person name="Lee D.H."/>
            <person name="Cha C.J."/>
        </authorList>
    </citation>
    <scope>NUCLEOTIDE SEQUENCE [LARGE SCALE GENOMIC DNA]</scope>
    <source>
        <strain evidence="1 2">KACC 19305</strain>
    </source>
</reference>
<keyword evidence="1" id="KW-0223">Dioxygenase</keyword>
<accession>A0ABS1JUL7</accession>
<keyword evidence="1" id="KW-0560">Oxidoreductase</keyword>
<evidence type="ECO:0000313" key="1">
    <source>
        <dbReference type="EMBL" id="MBL0427953.1"/>
    </source>
</evidence>
<keyword evidence="2" id="KW-1185">Reference proteome</keyword>
<dbReference type="Gene3D" id="2.60.120.620">
    <property type="entry name" value="q2cbj1_9rhob like domain"/>
    <property type="match status" value="1"/>
</dbReference>
<dbReference type="EMBL" id="JAEQND010000014">
    <property type="protein sequence ID" value="MBL0427953.1"/>
    <property type="molecule type" value="Genomic_DNA"/>
</dbReference>
<dbReference type="InterPro" id="IPR008775">
    <property type="entry name" value="Phytyl_CoA_dOase-like"/>
</dbReference>
<gene>
    <name evidence="1" type="ORF">JI746_22795</name>
</gene>
<dbReference type="RefSeq" id="WP_201692583.1">
    <property type="nucleotide sequence ID" value="NZ_JAEQND010000014.1"/>
</dbReference>
<proteinExistence type="predicted"/>
<sequence>MIAPRRGPSAEAAHAVVLPSGLSQSAIEAMRDLFGRSMAEVAAQAKMREEDIERVTSAWSMKANFVARMLSIAAPRIRSLLLEQGKPWTDIGEHVDATLFVASHLRAEPTHAHQDIAYKWNRPVDARYAYTTWLALDACGPGSGALTFGRAFPPLPIVERQDFLCQEFVDHSTTPTWRDAQFVAAVERADMVVFDACAWHASSAFREPGRRLALSIRWASKSGWERAVSLPNPTIRPVSFGMDTSGALLCGLVRAACGRLAVESARGGTYATVTELFQHHHHVVERLSAPAKRSLEDLRLALSLEERHGGRCAPGVWRAVRDHAVPELVRLGVVEGSRELA</sequence>
<dbReference type="Proteomes" id="UP000622707">
    <property type="component" value="Unassembled WGS sequence"/>
</dbReference>
<comment type="caution">
    <text evidence="1">The sequence shown here is derived from an EMBL/GenBank/DDBJ whole genome shotgun (WGS) entry which is preliminary data.</text>
</comment>
<protein>
    <submittedName>
        <fullName evidence="1">Phytanoyl-CoA dioxygenase family protein</fullName>
    </submittedName>
</protein>